<dbReference type="AlphaFoldDB" id="A0A4R6JAG3"/>
<organism evidence="1 2">
    <name type="scientific">Paractinoplanes brasiliensis</name>
    <dbReference type="NCBI Taxonomy" id="52695"/>
    <lineage>
        <taxon>Bacteria</taxon>
        <taxon>Bacillati</taxon>
        <taxon>Actinomycetota</taxon>
        <taxon>Actinomycetes</taxon>
        <taxon>Micromonosporales</taxon>
        <taxon>Micromonosporaceae</taxon>
        <taxon>Paractinoplanes</taxon>
    </lineage>
</organism>
<name>A0A4R6JAG3_9ACTN</name>
<sequence>MTLTAELNRKPAAPMTLTAEINHEPAMPVTGR</sequence>
<dbReference type="Proteomes" id="UP000294901">
    <property type="component" value="Unassembled WGS sequence"/>
</dbReference>
<evidence type="ECO:0000313" key="2">
    <source>
        <dbReference type="Proteomes" id="UP000294901"/>
    </source>
</evidence>
<keyword evidence="2" id="KW-1185">Reference proteome</keyword>
<accession>A0A4R6JAG3</accession>
<comment type="caution">
    <text evidence="1">The sequence shown here is derived from an EMBL/GenBank/DDBJ whole genome shotgun (WGS) entry which is preliminary data.</text>
</comment>
<protein>
    <submittedName>
        <fullName evidence="1">Uncharacterized protein</fullName>
    </submittedName>
</protein>
<proteinExistence type="predicted"/>
<evidence type="ECO:0000313" key="1">
    <source>
        <dbReference type="EMBL" id="TDO32670.1"/>
    </source>
</evidence>
<dbReference type="EMBL" id="SNWR01000002">
    <property type="protein sequence ID" value="TDO32670.1"/>
    <property type="molecule type" value="Genomic_DNA"/>
</dbReference>
<gene>
    <name evidence="1" type="ORF">C8E87_8140</name>
</gene>
<reference evidence="1 2" key="1">
    <citation type="submission" date="2019-03" db="EMBL/GenBank/DDBJ databases">
        <title>Sequencing the genomes of 1000 actinobacteria strains.</title>
        <authorList>
            <person name="Klenk H.-P."/>
        </authorList>
    </citation>
    <scope>NUCLEOTIDE SEQUENCE [LARGE SCALE GENOMIC DNA]</scope>
    <source>
        <strain evidence="1 2">DSM 43805</strain>
    </source>
</reference>